<sequence>MRPFQKCRPNFSNTGAACETPASRNRNSDEVDDHKYAVSNFTLYIVEVCESPMMGDRTLPRNLFSLVILVAIVGFSGCDTTVKTDYSKLGLVDVSGTVTLDGQPLSGATVIFETPDMKYSYGETDSSGNYTMMFNSEQSGVTTGHKTVRIVTGTVGDEGEGGEEEEGEEEAVSTSMTVPACYNKKSSIEVEVESSGTFNFDLKSDCSTSGPT</sequence>
<evidence type="ECO:0008006" key="4">
    <source>
        <dbReference type="Google" id="ProtNLM"/>
    </source>
</evidence>
<name>A0A2S8FPS7_9BACT</name>
<feature type="compositionally biased region" description="Acidic residues" evidence="1">
    <location>
        <begin position="157"/>
        <end position="171"/>
    </location>
</feature>
<feature type="region of interest" description="Disordered" evidence="1">
    <location>
        <begin position="154"/>
        <end position="175"/>
    </location>
</feature>
<comment type="caution">
    <text evidence="2">The sequence shown here is derived from an EMBL/GenBank/DDBJ whole genome shotgun (WGS) entry which is preliminary data.</text>
</comment>
<protein>
    <recommendedName>
        <fullName evidence="4">Carboxypeptidase regulatory-like domain-containing protein</fullName>
    </recommendedName>
</protein>
<organism evidence="2 3">
    <name type="scientific">Blastopirellula marina</name>
    <dbReference type="NCBI Taxonomy" id="124"/>
    <lineage>
        <taxon>Bacteria</taxon>
        <taxon>Pseudomonadati</taxon>
        <taxon>Planctomycetota</taxon>
        <taxon>Planctomycetia</taxon>
        <taxon>Pirellulales</taxon>
        <taxon>Pirellulaceae</taxon>
        <taxon>Blastopirellula</taxon>
    </lineage>
</organism>
<dbReference type="EMBL" id="PUHY01000010">
    <property type="protein sequence ID" value="PQO34193.1"/>
    <property type="molecule type" value="Genomic_DNA"/>
</dbReference>
<reference evidence="2 3" key="1">
    <citation type="submission" date="2018-02" db="EMBL/GenBank/DDBJ databases">
        <title>Comparative genomes isolates from brazilian mangrove.</title>
        <authorList>
            <person name="Araujo J.E."/>
            <person name="Taketani R.G."/>
            <person name="Silva M.C.P."/>
            <person name="Loureco M.V."/>
            <person name="Andreote F.D."/>
        </authorList>
    </citation>
    <scope>NUCLEOTIDE SEQUENCE [LARGE SCALE GENOMIC DNA]</scope>
    <source>
        <strain evidence="2 3">Hex-1 MGV</strain>
    </source>
</reference>
<proteinExistence type="predicted"/>
<evidence type="ECO:0000256" key="1">
    <source>
        <dbReference type="SAM" id="MobiDB-lite"/>
    </source>
</evidence>
<dbReference type="Proteomes" id="UP000238322">
    <property type="component" value="Unassembled WGS sequence"/>
</dbReference>
<evidence type="ECO:0000313" key="2">
    <source>
        <dbReference type="EMBL" id="PQO34193.1"/>
    </source>
</evidence>
<gene>
    <name evidence="2" type="ORF">C5Y83_11690</name>
</gene>
<accession>A0A2S8FPS7</accession>
<evidence type="ECO:0000313" key="3">
    <source>
        <dbReference type="Proteomes" id="UP000238322"/>
    </source>
</evidence>
<dbReference type="AlphaFoldDB" id="A0A2S8FPS7"/>